<organism evidence="1">
    <name type="scientific">bioreactor metagenome</name>
    <dbReference type="NCBI Taxonomy" id="1076179"/>
    <lineage>
        <taxon>unclassified sequences</taxon>
        <taxon>metagenomes</taxon>
        <taxon>ecological metagenomes</taxon>
    </lineage>
</organism>
<gene>
    <name evidence="1" type="ORF">SDC9_109876</name>
</gene>
<accession>A0A645BD69</accession>
<name>A0A645BD69_9ZZZZ</name>
<dbReference type="AlphaFoldDB" id="A0A645BD69"/>
<protein>
    <submittedName>
        <fullName evidence="1">Uncharacterized protein</fullName>
    </submittedName>
</protein>
<evidence type="ECO:0000313" key="1">
    <source>
        <dbReference type="EMBL" id="MPM62998.1"/>
    </source>
</evidence>
<reference evidence="1" key="1">
    <citation type="submission" date="2019-08" db="EMBL/GenBank/DDBJ databases">
        <authorList>
            <person name="Kucharzyk K."/>
            <person name="Murdoch R.W."/>
            <person name="Higgins S."/>
            <person name="Loffler F."/>
        </authorList>
    </citation>
    <scope>NUCLEOTIDE SEQUENCE</scope>
</reference>
<comment type="caution">
    <text evidence="1">The sequence shown here is derived from an EMBL/GenBank/DDBJ whole genome shotgun (WGS) entry which is preliminary data.</text>
</comment>
<proteinExistence type="predicted"/>
<sequence length="60" mass="6857">MKFAIRKAKVRSMFLYHLSKVSLDGSHPELEQLCKQELIPSHRIGIGEIIVPIKLDLTEV</sequence>
<dbReference type="EMBL" id="VSSQ01019162">
    <property type="protein sequence ID" value="MPM62998.1"/>
    <property type="molecule type" value="Genomic_DNA"/>
</dbReference>